<accession>A0AAX0WJD5</accession>
<dbReference type="GO" id="GO:0003677">
    <property type="term" value="F:DNA binding"/>
    <property type="evidence" value="ECO:0007669"/>
    <property type="project" value="InterPro"/>
</dbReference>
<protein>
    <submittedName>
        <fullName evidence="2">Uncharacterized protein</fullName>
    </submittedName>
</protein>
<reference evidence="2 3" key="1">
    <citation type="journal article" date="2017" name="BMC Genomics">
        <title>Genome sequencing of 39 Akkermansia muciniphila isolates reveals its population structure, genomic and functional diverisity, and global distribution in mammalian gut microbiotas.</title>
        <authorList>
            <person name="Guo X."/>
            <person name="Li S."/>
            <person name="Zhang J."/>
            <person name="Wu F."/>
            <person name="Li X."/>
            <person name="Wu D."/>
            <person name="Zhang M."/>
            <person name="Ou Z."/>
            <person name="Jie Z."/>
            <person name="Yan Q."/>
            <person name="Li P."/>
            <person name="Yi J."/>
            <person name="Peng Y."/>
        </authorList>
    </citation>
    <scope>NUCLEOTIDE SEQUENCE [LARGE SCALE GENOMIC DNA]</scope>
    <source>
        <strain evidence="2 3">GP28</strain>
    </source>
</reference>
<evidence type="ECO:0000313" key="2">
    <source>
        <dbReference type="EMBL" id="PND02356.1"/>
    </source>
</evidence>
<dbReference type="EMBL" id="PJLB01000008">
    <property type="protein sequence ID" value="PND02356.1"/>
    <property type="molecule type" value="Genomic_DNA"/>
</dbReference>
<dbReference type="Proteomes" id="UP000236075">
    <property type="component" value="Unassembled WGS sequence"/>
</dbReference>
<dbReference type="Gene3D" id="1.10.260.40">
    <property type="entry name" value="lambda repressor-like DNA-binding domains"/>
    <property type="match status" value="1"/>
</dbReference>
<gene>
    <name evidence="2" type="ORF">CXT95_06735</name>
</gene>
<dbReference type="RefSeq" id="WP_102748355.1">
    <property type="nucleotide sequence ID" value="NZ_CP072029.1"/>
</dbReference>
<dbReference type="SUPFAM" id="SSF47598">
    <property type="entry name" value="Ribbon-helix-helix"/>
    <property type="match status" value="1"/>
</dbReference>
<sequence length="142" mass="15701">MKQEGDQSAFKVEVKQWLKSHGFDYKWMADQCGVSEITVRNWMSQKAIPPLKQQLIERVMVQMPTRQSASSPSSIPGVQVDASLSLTVKLSPELYAQLEAKATRQGISLGDMVAQAISSLVNEESSSTHSLKTRKVILPPQS</sequence>
<dbReference type="AlphaFoldDB" id="A0AAX0WJD5"/>
<dbReference type="InterPro" id="IPR010985">
    <property type="entry name" value="Ribbon_hlx_hlx"/>
</dbReference>
<name>A0AAX0WJD5_9BACT</name>
<dbReference type="InterPro" id="IPR010982">
    <property type="entry name" value="Lambda_DNA-bd_dom_sf"/>
</dbReference>
<feature type="region of interest" description="Disordered" evidence="1">
    <location>
        <begin position="123"/>
        <end position="142"/>
    </location>
</feature>
<comment type="caution">
    <text evidence="2">The sequence shown here is derived from an EMBL/GenBank/DDBJ whole genome shotgun (WGS) entry which is preliminary data.</text>
</comment>
<evidence type="ECO:0000256" key="1">
    <source>
        <dbReference type="SAM" id="MobiDB-lite"/>
    </source>
</evidence>
<evidence type="ECO:0000313" key="3">
    <source>
        <dbReference type="Proteomes" id="UP000236075"/>
    </source>
</evidence>
<proteinExistence type="predicted"/>
<organism evidence="2 3">
    <name type="scientific">Akkermansia muciniphila</name>
    <dbReference type="NCBI Taxonomy" id="239935"/>
    <lineage>
        <taxon>Bacteria</taxon>
        <taxon>Pseudomonadati</taxon>
        <taxon>Verrucomicrobiota</taxon>
        <taxon>Verrucomicrobiia</taxon>
        <taxon>Verrucomicrobiales</taxon>
        <taxon>Akkermansiaceae</taxon>
        <taxon>Akkermansia</taxon>
    </lineage>
</organism>
<dbReference type="GO" id="GO:0006355">
    <property type="term" value="P:regulation of DNA-templated transcription"/>
    <property type="evidence" value="ECO:0007669"/>
    <property type="project" value="InterPro"/>
</dbReference>